<organism evidence="3 4">
    <name type="scientific">Robbsia betulipollinis</name>
    <dbReference type="NCBI Taxonomy" id="2981849"/>
    <lineage>
        <taxon>Bacteria</taxon>
        <taxon>Pseudomonadati</taxon>
        <taxon>Pseudomonadota</taxon>
        <taxon>Betaproteobacteria</taxon>
        <taxon>Burkholderiales</taxon>
        <taxon>Burkholderiaceae</taxon>
        <taxon>Robbsia</taxon>
    </lineage>
</organism>
<dbReference type="Pfam" id="PF13400">
    <property type="entry name" value="Tad"/>
    <property type="match status" value="1"/>
</dbReference>
<gene>
    <name evidence="3" type="ORF">OVY01_13145</name>
</gene>
<evidence type="ECO:0000256" key="1">
    <source>
        <dbReference type="SAM" id="Phobius"/>
    </source>
</evidence>
<keyword evidence="1" id="KW-1133">Transmembrane helix</keyword>
<evidence type="ECO:0000313" key="4">
    <source>
        <dbReference type="Proteomes" id="UP001082899"/>
    </source>
</evidence>
<dbReference type="RefSeq" id="WP_267848035.1">
    <property type="nucleotide sequence ID" value="NZ_JAPMXC010000002.1"/>
</dbReference>
<accession>A0ABT3ZNR1</accession>
<name>A0ABT3ZNR1_9BURK</name>
<reference evidence="3" key="1">
    <citation type="submission" date="2022-11" db="EMBL/GenBank/DDBJ databases">
        <title>Robbsia betulipollinis sp. nov., isolated from pollen of birch (Betula pendula).</title>
        <authorList>
            <person name="Shi H."/>
            <person name="Ambika Manirajan B."/>
            <person name="Ratering S."/>
            <person name="Geissler-Plaum R."/>
            <person name="Schnell S."/>
        </authorList>
    </citation>
    <scope>NUCLEOTIDE SEQUENCE</scope>
    <source>
        <strain evidence="3">Bb-Pol-6</strain>
    </source>
</reference>
<dbReference type="Proteomes" id="UP001082899">
    <property type="component" value="Unassembled WGS sequence"/>
</dbReference>
<evidence type="ECO:0000259" key="2">
    <source>
        <dbReference type="Pfam" id="PF13400"/>
    </source>
</evidence>
<dbReference type="InterPro" id="IPR028087">
    <property type="entry name" value="Tad_N"/>
</dbReference>
<evidence type="ECO:0000313" key="3">
    <source>
        <dbReference type="EMBL" id="MCY0388165.1"/>
    </source>
</evidence>
<proteinExistence type="predicted"/>
<comment type="caution">
    <text evidence="3">The sequence shown here is derived from an EMBL/GenBank/DDBJ whole genome shotgun (WGS) entry which is preliminary data.</text>
</comment>
<dbReference type="EMBL" id="JAPMXC010000002">
    <property type="protein sequence ID" value="MCY0388165.1"/>
    <property type="molecule type" value="Genomic_DNA"/>
</dbReference>
<keyword evidence="4" id="KW-1185">Reference proteome</keyword>
<sequence length="667" mass="65123">MTTSHRQSGGIAITMAIFLLVAVVLLESLALGYAFYLRRKMQTVADFSALAGAQQLSGTDCTTALKTASANGALNGVTTTFASSCGRWNAAYTSALHYQPQTDASVDPNAVYVSVSATLPWVPSWMPSSTIGAQAIAIRNGSPVAVFSIASGLLSSQLGCVAACGAIASANFSVLDFLRALGIAVPTPLTVGGLTTLLSTNPVTYAQVVGAIGSLTGLSNLSSVLRVSPTQANLPVQLLTTASVRGLFTFDTLASSTDTAGSILGAQLNALSLVTTAVGVADRNSAIGTTLGAGGITAQVNVVAPPSIGMGGVGASAYSGQIRVYAHVTTAGITGSAPLLGLLASVDLPIEIDVADASATITSLCTAKNAGGADTATFSVSTPLLQACVGALTESTVKAGTSSCASTLTPQTVLSLVSGLATVKAGFTLAALPNTGSYTLAAGQTAVTTGNNLVPGTALSQILTGLDTQLVASLLPGSASVSVGTVGTTTSTGSTGTSTIATALAPAGTTLNAAAAAINASLASLTSLSTALGGTGLSVLSGTQTSLLRLLQGTASAVATLTSAINPILGGLLGGTLGPCGIVSGTGTAAIQACVASKLSGTASGSGTPNALLFVTSAVANLLQPALTSLAASLSSGLTTLFGTELGAGTLNLISLNCIGTDVRLVQ</sequence>
<keyword evidence="1" id="KW-0472">Membrane</keyword>
<keyword evidence="1" id="KW-0812">Transmembrane</keyword>
<protein>
    <submittedName>
        <fullName evidence="3">Pilus assembly protein TadG-related protein</fullName>
    </submittedName>
</protein>
<feature type="transmembrane region" description="Helical" evidence="1">
    <location>
        <begin position="12"/>
        <end position="36"/>
    </location>
</feature>
<feature type="domain" description="Putative Flp pilus-assembly TadG-like N-terminal" evidence="2">
    <location>
        <begin position="9"/>
        <end position="55"/>
    </location>
</feature>